<evidence type="ECO:0000313" key="3">
    <source>
        <dbReference type="Proteomes" id="UP000294644"/>
    </source>
</evidence>
<keyword evidence="3" id="KW-1185">Reference proteome</keyword>
<proteinExistence type="predicted"/>
<evidence type="ECO:0000256" key="1">
    <source>
        <dbReference type="SAM" id="SignalP"/>
    </source>
</evidence>
<gene>
    <name evidence="2" type="ORF">E0F91_13885</name>
</gene>
<protein>
    <recommendedName>
        <fullName evidence="4">Outer membrane protein beta-barrel domain-containing protein</fullName>
    </recommendedName>
</protein>
<organism evidence="2 3">
    <name type="scientific">Flavobacterium sandaracinum</name>
    <dbReference type="NCBI Taxonomy" id="2541733"/>
    <lineage>
        <taxon>Bacteria</taxon>
        <taxon>Pseudomonadati</taxon>
        <taxon>Bacteroidota</taxon>
        <taxon>Flavobacteriia</taxon>
        <taxon>Flavobacteriales</taxon>
        <taxon>Flavobacteriaceae</taxon>
        <taxon>Flavobacterium</taxon>
    </lineage>
</organism>
<evidence type="ECO:0000313" key="2">
    <source>
        <dbReference type="EMBL" id="TDE01898.1"/>
    </source>
</evidence>
<dbReference type="EMBL" id="SMFN01000018">
    <property type="protein sequence ID" value="TDE01898.1"/>
    <property type="molecule type" value="Genomic_DNA"/>
</dbReference>
<keyword evidence="1" id="KW-0732">Signal</keyword>
<sequence length="531" mass="60919">MQKIILITVLLLSAFLTKVNAQEKGNYKNILDWTYWEPVSPNYERSIEKNPEFKDENILTIKSIKNKINGFGTIMKTIKPDLYLGKTVKMSGYLKCENIKSWAGLWMRVDYYDVAVLAFDNMRKNPIKGTKDWAKYEIVLHVPADATSISYGVLLDETGQIWFKDIALELVDETTPETGFTKGRDHKSIPFETKAKAIGNEIKSITSSEKNALKEEIEQIDKDFENTKITKEQADDLKLKKAAVHSANIDAKVSVQEEKLNQLIQDKVDGKVEDAEDHRSGGRKIIFGTNSEELGQNQTEFNISSMKVYNGQEDKEERQSKRTTTQFVLATGLNNVVTDGSVQKSDFRYLGSHFYEWGLTYNTRILKNNNLLHAKYGFSVMYNNLRATDNRYFVADGNQTNLEVNPIRQDDSRFKNVNLVFPVHLEFDFTKSKERDGKTYFKTHDSFRLGLGGYVGTNLKSKQYVKYDSDEYKSREITKGNFNVDSFVYGLSTYVGYKATSLYLKYDLNPMFKDNAVKQNNVSLGLRFDFN</sequence>
<dbReference type="OrthoDB" id="1466811at2"/>
<comment type="caution">
    <text evidence="2">The sequence shown here is derived from an EMBL/GenBank/DDBJ whole genome shotgun (WGS) entry which is preliminary data.</text>
</comment>
<name>A0A4V2Z0Q6_9FLAO</name>
<feature type="signal peptide" evidence="1">
    <location>
        <begin position="1"/>
        <end position="21"/>
    </location>
</feature>
<dbReference type="AlphaFoldDB" id="A0A4V2Z0Q6"/>
<feature type="chain" id="PRO_5020850276" description="Outer membrane protein beta-barrel domain-containing protein" evidence="1">
    <location>
        <begin position="22"/>
        <end position="531"/>
    </location>
</feature>
<dbReference type="RefSeq" id="WP_132067052.1">
    <property type="nucleotide sequence ID" value="NZ_SMFN01000018.1"/>
</dbReference>
<dbReference type="Gene3D" id="2.60.120.260">
    <property type="entry name" value="Galactose-binding domain-like"/>
    <property type="match status" value="1"/>
</dbReference>
<reference evidence="2 3" key="1">
    <citation type="submission" date="2019-03" db="EMBL/GenBank/DDBJ databases">
        <title>Flavobacterium LB-D12 sp. nov., isolated from arctic soil.</title>
        <authorList>
            <person name="Chaudhary D.K."/>
        </authorList>
    </citation>
    <scope>NUCLEOTIDE SEQUENCE [LARGE SCALE GENOMIC DNA]</scope>
    <source>
        <strain evidence="2 3">LB-D12</strain>
    </source>
</reference>
<evidence type="ECO:0008006" key="4">
    <source>
        <dbReference type="Google" id="ProtNLM"/>
    </source>
</evidence>
<dbReference type="Proteomes" id="UP000294644">
    <property type="component" value="Unassembled WGS sequence"/>
</dbReference>
<accession>A0A4V2Z0Q6</accession>